<name>A0A8J5Z2Z3_9ROSI</name>
<evidence type="ECO:0000313" key="1">
    <source>
        <dbReference type="EMBL" id="KAG8501603.1"/>
    </source>
</evidence>
<gene>
    <name evidence="1" type="ORF">CXB51_003946</name>
</gene>
<dbReference type="EMBL" id="JAHUZN010000002">
    <property type="protein sequence ID" value="KAG8501603.1"/>
    <property type="molecule type" value="Genomic_DNA"/>
</dbReference>
<dbReference type="AlphaFoldDB" id="A0A8J5Z2Z3"/>
<sequence>MNNHGFNLEIDASSFKVDGDLMNISVCSLFSIAEATVCKTLSLEHVSCPSFVLEHKVNNNGWKILENLKFKSSFREETGEHRPPFALEHLFVENNGDGQPTVGILDNVKKIMVYHFFGYKIETEFNKHLLQKANVLATLSLTYHRLELNPESFGRRYTIALLKSWFKKRFLACLQLPLMFIYRFIILITS</sequence>
<evidence type="ECO:0000313" key="2">
    <source>
        <dbReference type="Proteomes" id="UP000701853"/>
    </source>
</evidence>
<keyword evidence="2" id="KW-1185">Reference proteome</keyword>
<organism evidence="1 2">
    <name type="scientific">Gossypium anomalum</name>
    <dbReference type="NCBI Taxonomy" id="47600"/>
    <lineage>
        <taxon>Eukaryota</taxon>
        <taxon>Viridiplantae</taxon>
        <taxon>Streptophyta</taxon>
        <taxon>Embryophyta</taxon>
        <taxon>Tracheophyta</taxon>
        <taxon>Spermatophyta</taxon>
        <taxon>Magnoliopsida</taxon>
        <taxon>eudicotyledons</taxon>
        <taxon>Gunneridae</taxon>
        <taxon>Pentapetalae</taxon>
        <taxon>rosids</taxon>
        <taxon>malvids</taxon>
        <taxon>Malvales</taxon>
        <taxon>Malvaceae</taxon>
        <taxon>Malvoideae</taxon>
        <taxon>Gossypium</taxon>
    </lineage>
</organism>
<dbReference type="Proteomes" id="UP000701853">
    <property type="component" value="Chromosome 2"/>
</dbReference>
<accession>A0A8J5Z2Z3</accession>
<reference evidence="1 2" key="1">
    <citation type="journal article" date="2021" name="bioRxiv">
        <title>The Gossypium anomalum genome as a resource for cotton improvement and evolutionary analysis of hybrid incompatibility.</title>
        <authorList>
            <person name="Grover C.E."/>
            <person name="Yuan D."/>
            <person name="Arick M.A."/>
            <person name="Miller E.R."/>
            <person name="Hu G."/>
            <person name="Peterson D.G."/>
            <person name="Wendel J.F."/>
            <person name="Udall J.A."/>
        </authorList>
    </citation>
    <scope>NUCLEOTIDE SEQUENCE [LARGE SCALE GENOMIC DNA]</scope>
    <source>
        <strain evidence="1">JFW-Udall</strain>
        <tissue evidence="1">Leaf</tissue>
    </source>
</reference>
<proteinExistence type="predicted"/>
<comment type="caution">
    <text evidence="1">The sequence shown here is derived from an EMBL/GenBank/DDBJ whole genome shotgun (WGS) entry which is preliminary data.</text>
</comment>
<dbReference type="OrthoDB" id="998083at2759"/>
<protein>
    <submittedName>
        <fullName evidence="1">Uncharacterized protein</fullName>
    </submittedName>
</protein>